<dbReference type="Proteomes" id="UP000648801">
    <property type="component" value="Unassembled WGS sequence"/>
</dbReference>
<keyword evidence="2" id="KW-1185">Reference proteome</keyword>
<dbReference type="EMBL" id="BMJB01000001">
    <property type="protein sequence ID" value="GGA60141.1"/>
    <property type="molecule type" value="Genomic_DNA"/>
</dbReference>
<reference evidence="1" key="2">
    <citation type="submission" date="2020-09" db="EMBL/GenBank/DDBJ databases">
        <authorList>
            <person name="Sun Q."/>
            <person name="Zhou Y."/>
        </authorList>
    </citation>
    <scope>NUCLEOTIDE SEQUENCE</scope>
    <source>
        <strain evidence="1">CGMCC 1.15447</strain>
    </source>
</reference>
<evidence type="ECO:0000313" key="2">
    <source>
        <dbReference type="Proteomes" id="UP000648801"/>
    </source>
</evidence>
<name>A0A916RL19_9BACT</name>
<organism evidence="1 2">
    <name type="scientific">Edaphobacter acidisoli</name>
    <dbReference type="NCBI Taxonomy" id="2040573"/>
    <lineage>
        <taxon>Bacteria</taxon>
        <taxon>Pseudomonadati</taxon>
        <taxon>Acidobacteriota</taxon>
        <taxon>Terriglobia</taxon>
        <taxon>Terriglobales</taxon>
        <taxon>Acidobacteriaceae</taxon>
        <taxon>Edaphobacter</taxon>
    </lineage>
</organism>
<reference evidence="1" key="1">
    <citation type="journal article" date="2014" name="Int. J. Syst. Evol. Microbiol.">
        <title>Complete genome sequence of Corynebacterium casei LMG S-19264T (=DSM 44701T), isolated from a smear-ripened cheese.</title>
        <authorList>
            <consortium name="US DOE Joint Genome Institute (JGI-PGF)"/>
            <person name="Walter F."/>
            <person name="Albersmeier A."/>
            <person name="Kalinowski J."/>
            <person name="Ruckert C."/>
        </authorList>
    </citation>
    <scope>NUCLEOTIDE SEQUENCE</scope>
    <source>
        <strain evidence="1">CGMCC 1.15447</strain>
    </source>
</reference>
<evidence type="ECO:0000313" key="1">
    <source>
        <dbReference type="EMBL" id="GGA60141.1"/>
    </source>
</evidence>
<sequence length="424" mass="46048">MRVESPSPEEIQAQVHKVASSSGFVSSETVRSVFVYLTQQAVEHPGKTVKEYEIATQVLRRNSNFDSRLDSTVRAIASRLRSKLAEYYLHEGLHDPILIELPKGSYALSFSFRETVHAPAAVSAGQAESLEATQTTEQVRAQRSKWPSALLWVLTACLAVACVSEYVAMRRPPKAQVPAPIETFWGDFLRGGDPLMIFPNPTFRGLPETGMKLVEPDDSHADGTIDMLTGTGESMALVAITKRIEQMGHDVTPKRAHLFTWDDANHSNLIFLGGQVQNAAFALLPQLQRFSLKGANAEPFQGQGAVLDSKPASGGQQYYFASKDFNNGNDYAIVALTEGTTPEHRILILAGTNTYGSEGAADFLCNPDLLQGLLSSLGVGPGGRVPPFEALLLVPERGGAPISPRRVLVYKRQPEAANAASDHH</sequence>
<proteinExistence type="predicted"/>
<comment type="caution">
    <text evidence="1">The sequence shown here is derived from an EMBL/GenBank/DDBJ whole genome shotgun (WGS) entry which is preliminary data.</text>
</comment>
<gene>
    <name evidence="1" type="ORF">GCM10011507_09640</name>
</gene>
<protein>
    <submittedName>
        <fullName evidence="1">Uncharacterized protein</fullName>
    </submittedName>
</protein>
<dbReference type="AlphaFoldDB" id="A0A916RL19"/>
<accession>A0A916RL19</accession>